<dbReference type="Pfam" id="PF14111">
    <property type="entry name" value="DUF4283"/>
    <property type="match status" value="1"/>
</dbReference>
<dbReference type="InterPro" id="IPR025558">
    <property type="entry name" value="DUF4283"/>
</dbReference>
<feature type="compositionally biased region" description="Polar residues" evidence="1">
    <location>
        <begin position="437"/>
        <end position="450"/>
    </location>
</feature>
<dbReference type="GO" id="GO:0003824">
    <property type="term" value="F:catalytic activity"/>
    <property type="evidence" value="ECO:0007669"/>
    <property type="project" value="InterPro"/>
</dbReference>
<keyword evidence="5" id="KW-1185">Reference proteome</keyword>
<protein>
    <submittedName>
        <fullName evidence="6">Uncharacterized protein LOC120265198</fullName>
    </submittedName>
</protein>
<evidence type="ECO:0000313" key="5">
    <source>
        <dbReference type="Proteomes" id="UP001515500"/>
    </source>
</evidence>
<dbReference type="Pfam" id="PF14392">
    <property type="entry name" value="zf-CCHC_4"/>
    <property type="match status" value="1"/>
</dbReference>
<dbReference type="GeneID" id="120265198"/>
<gene>
    <name evidence="6" type="primary">LOC120265198</name>
</gene>
<organism evidence="5 6">
    <name type="scientific">Dioscorea cayennensis subsp. rotundata</name>
    <name type="common">White Guinea yam</name>
    <name type="synonym">Dioscorea rotundata</name>
    <dbReference type="NCBI Taxonomy" id="55577"/>
    <lineage>
        <taxon>Eukaryota</taxon>
        <taxon>Viridiplantae</taxon>
        <taxon>Streptophyta</taxon>
        <taxon>Embryophyta</taxon>
        <taxon>Tracheophyta</taxon>
        <taxon>Spermatophyta</taxon>
        <taxon>Magnoliopsida</taxon>
        <taxon>Liliopsida</taxon>
        <taxon>Dioscoreales</taxon>
        <taxon>Dioscoreaceae</taxon>
        <taxon>Dioscorea</taxon>
    </lineage>
</organism>
<dbReference type="Proteomes" id="UP001515500">
    <property type="component" value="Chromosome 7"/>
</dbReference>
<feature type="domain" description="Endonuclease/exonuclease/phosphatase" evidence="2">
    <location>
        <begin position="556"/>
        <end position="776"/>
    </location>
</feature>
<evidence type="ECO:0000259" key="4">
    <source>
        <dbReference type="Pfam" id="PF14392"/>
    </source>
</evidence>
<dbReference type="Gene3D" id="3.60.10.10">
    <property type="entry name" value="Endonuclease/exonuclease/phosphatase"/>
    <property type="match status" value="1"/>
</dbReference>
<reference evidence="6" key="1">
    <citation type="submission" date="2025-08" db="UniProtKB">
        <authorList>
            <consortium name="RefSeq"/>
        </authorList>
    </citation>
    <scope>IDENTIFICATION</scope>
</reference>
<dbReference type="PANTHER" id="PTHR31286">
    <property type="entry name" value="GLYCINE-RICH CELL WALL STRUCTURAL PROTEIN 1.8-LIKE"/>
    <property type="match status" value="1"/>
</dbReference>
<dbReference type="PANTHER" id="PTHR31286:SF180">
    <property type="entry name" value="OS10G0362600 PROTEIN"/>
    <property type="match status" value="1"/>
</dbReference>
<dbReference type="InterPro" id="IPR005135">
    <property type="entry name" value="Endo/exonuclease/phosphatase"/>
</dbReference>
<accession>A0AB40BPZ7</accession>
<name>A0AB40BPZ7_DIOCR</name>
<feature type="region of interest" description="Disordered" evidence="1">
    <location>
        <begin position="400"/>
        <end position="450"/>
    </location>
</feature>
<feature type="compositionally biased region" description="Acidic residues" evidence="1">
    <location>
        <begin position="480"/>
        <end position="491"/>
    </location>
</feature>
<evidence type="ECO:0000313" key="6">
    <source>
        <dbReference type="RefSeq" id="XP_039129020.1"/>
    </source>
</evidence>
<dbReference type="InterPro" id="IPR025836">
    <property type="entry name" value="Zn_knuckle_CX2CX4HX4C"/>
</dbReference>
<dbReference type="SUPFAM" id="SSF56219">
    <property type="entry name" value="DNase I-like"/>
    <property type="match status" value="1"/>
</dbReference>
<feature type="domain" description="Zinc knuckle CX2CX4HX4C" evidence="4">
    <location>
        <begin position="225"/>
        <end position="246"/>
    </location>
</feature>
<proteinExistence type="predicted"/>
<sequence length="896" mass="100329">MASGGFSPQSTPSWADIAATAKNRPDNSSPLVDGPVLRKLKASTSEFIRFDGDAMARARLRFQHSLIGKFFEKPPPFEQIKTVLQTRWSDLGEIFILDLPNGYLLFRCDSFDLSQKLMIEGPWSVNGATLQLAPWKPFLEPAFAKLSSAIVWVQLHNLPVEFWDGESLESISTSLGRLLKIDDFTSSLSRSKFARICVEIDLSKPLKQGFWIGDDVHRVFVVVLYEKLPTFCYLCGMVGHGSNHCSRRPSGGQSRSLQPPFQVPSELRGSEVRAAMDPHKEGLEARSDCPLPTSEIAGADHDESNFGPWMIVSRRKGPVVVAVAPVVELGDQHHHLHMMVVLHVAPPPSAVGVVILGDVLEDLFLPLHVRADADTDLTPPTSISVETSADVTTLVPMHNILKATPDPGPSSHDSLSPKKKSLPFYQNKTPSPILRISDSQDNGPSVDPSISSHSLIVAQVSEALNPSPPSGNSDHSMGESNDEESEEEDGDSVMSDYGDPEEPDDLMTLDQYQTGLRKESLVRRDPHPSSSSHKKGSPPFLYMFDMIENKVKFVCWNCRGISGRDTSARVKLLMKQHNPLIFCLVETRADHRRLDIFCSKLGHDWAWVAIEADGYSGGIIVSWQKHLGKVTPLIKSRYVLHLVVTNAKLETWILSTIYNPSRIQDQSIVWLELSGIASLNIPWILIGDFNTIVYLNEFQGGSHSYYRRKARIFSDFINLNNLLDVNFNGSRFTWCNNQRGASRKWARLDRCLLNPCGASLLSTYHIKHLSRLYSDHAPLLLTLIPRLPFKKKVFRFDNYWLDYFGCHIAVREALYFSPHSNPMHAFAHLLSRVRSNVISWKHRGLNSIEASINRVELEIQEAEALDSIHCNDNNLVNILSSLYNKLAALQRQNSSK</sequence>
<dbReference type="RefSeq" id="XP_039129020.1">
    <property type="nucleotide sequence ID" value="XM_039273086.1"/>
</dbReference>
<dbReference type="InterPro" id="IPR036691">
    <property type="entry name" value="Endo/exonu/phosph_ase_sf"/>
</dbReference>
<evidence type="ECO:0000259" key="2">
    <source>
        <dbReference type="Pfam" id="PF03372"/>
    </source>
</evidence>
<evidence type="ECO:0000259" key="3">
    <source>
        <dbReference type="Pfam" id="PF14111"/>
    </source>
</evidence>
<dbReference type="Pfam" id="PF03372">
    <property type="entry name" value="Exo_endo_phos"/>
    <property type="match status" value="1"/>
</dbReference>
<evidence type="ECO:0000256" key="1">
    <source>
        <dbReference type="SAM" id="MobiDB-lite"/>
    </source>
</evidence>
<feature type="domain" description="DUF4283" evidence="3">
    <location>
        <begin position="61"/>
        <end position="141"/>
    </location>
</feature>
<dbReference type="AlphaFoldDB" id="A0AB40BPZ7"/>
<feature type="region of interest" description="Disordered" evidence="1">
    <location>
        <begin position="463"/>
        <end position="506"/>
    </location>
</feature>
<dbReference type="InterPro" id="IPR040256">
    <property type="entry name" value="At4g02000-like"/>
</dbReference>